<dbReference type="SUPFAM" id="SSF54106">
    <property type="entry name" value="LysM domain"/>
    <property type="match status" value="2"/>
</dbReference>
<keyword evidence="7" id="KW-1185">Reference proteome</keyword>
<dbReference type="InterPro" id="IPR052210">
    <property type="entry name" value="LysM1-like"/>
</dbReference>
<feature type="chain" id="PRO_5042840218" description="LysM domain-containing protein" evidence="4">
    <location>
        <begin position="18"/>
        <end position="348"/>
    </location>
</feature>
<gene>
    <name evidence="6" type="ORF">QBC35DRAFT_537994</name>
</gene>
<evidence type="ECO:0000259" key="5">
    <source>
        <dbReference type="PROSITE" id="PS51782"/>
    </source>
</evidence>
<dbReference type="InterPro" id="IPR018392">
    <property type="entry name" value="LysM"/>
</dbReference>
<dbReference type="PROSITE" id="PS51782">
    <property type="entry name" value="LYSM"/>
    <property type="match status" value="4"/>
</dbReference>
<dbReference type="Gene3D" id="3.10.350.10">
    <property type="entry name" value="LysM domain"/>
    <property type="match status" value="5"/>
</dbReference>
<protein>
    <recommendedName>
        <fullName evidence="5">LysM domain-containing protein</fullName>
    </recommendedName>
</protein>
<dbReference type="InterPro" id="IPR036779">
    <property type="entry name" value="LysM_dom_sf"/>
</dbReference>
<feature type="signal peptide" evidence="4">
    <location>
        <begin position="1"/>
        <end position="17"/>
    </location>
</feature>
<comment type="similarity">
    <text evidence="3">Belongs to the secreted LysM effector family.</text>
</comment>
<reference evidence="6" key="2">
    <citation type="submission" date="2023-05" db="EMBL/GenBank/DDBJ databases">
        <authorList>
            <consortium name="Lawrence Berkeley National Laboratory"/>
            <person name="Steindorff A."/>
            <person name="Hensen N."/>
            <person name="Bonometti L."/>
            <person name="Westerberg I."/>
            <person name="Brannstrom I.O."/>
            <person name="Guillou S."/>
            <person name="Cros-Aarteil S."/>
            <person name="Calhoun S."/>
            <person name="Haridas S."/>
            <person name="Kuo A."/>
            <person name="Mondo S."/>
            <person name="Pangilinan J."/>
            <person name="Riley R."/>
            <person name="Labutti K."/>
            <person name="Andreopoulos B."/>
            <person name="Lipzen A."/>
            <person name="Chen C."/>
            <person name="Yanf M."/>
            <person name="Daum C."/>
            <person name="Ng V."/>
            <person name="Clum A."/>
            <person name="Ohm R."/>
            <person name="Martin F."/>
            <person name="Silar P."/>
            <person name="Natvig D."/>
            <person name="Lalanne C."/>
            <person name="Gautier V."/>
            <person name="Ament-Velasquez S.L."/>
            <person name="Kruys A."/>
            <person name="Hutchinson M.I."/>
            <person name="Powell A.J."/>
            <person name="Barry K."/>
            <person name="Miller A.N."/>
            <person name="Grigoriev I.V."/>
            <person name="Debuchy R."/>
            <person name="Gladieux P."/>
            <person name="Thoren M.H."/>
            <person name="Johannesson H."/>
        </authorList>
    </citation>
    <scope>NUCLEOTIDE SEQUENCE</scope>
    <source>
        <strain evidence="6">PSN309</strain>
    </source>
</reference>
<comment type="caution">
    <text evidence="6">The sequence shown here is derived from an EMBL/GenBank/DDBJ whole genome shotgun (WGS) entry which is preliminary data.</text>
</comment>
<evidence type="ECO:0000256" key="2">
    <source>
        <dbReference type="ARBA" id="ARBA00023026"/>
    </source>
</evidence>
<dbReference type="GO" id="GO:0008061">
    <property type="term" value="F:chitin binding"/>
    <property type="evidence" value="ECO:0007669"/>
    <property type="project" value="UniProtKB-KW"/>
</dbReference>
<evidence type="ECO:0000256" key="1">
    <source>
        <dbReference type="ARBA" id="ARBA00022669"/>
    </source>
</evidence>
<accession>A0AAN6WN63</accession>
<dbReference type="CDD" id="cd00118">
    <property type="entry name" value="LysM"/>
    <property type="match status" value="2"/>
</dbReference>
<dbReference type="Proteomes" id="UP001302126">
    <property type="component" value="Unassembled WGS sequence"/>
</dbReference>
<feature type="domain" description="LysM" evidence="5">
    <location>
        <begin position="132"/>
        <end position="178"/>
    </location>
</feature>
<reference evidence="6" key="1">
    <citation type="journal article" date="2023" name="Mol. Phylogenet. Evol.">
        <title>Genome-scale phylogeny and comparative genomics of the fungal order Sordariales.</title>
        <authorList>
            <person name="Hensen N."/>
            <person name="Bonometti L."/>
            <person name="Westerberg I."/>
            <person name="Brannstrom I.O."/>
            <person name="Guillou S."/>
            <person name="Cros-Aarteil S."/>
            <person name="Calhoun S."/>
            <person name="Haridas S."/>
            <person name="Kuo A."/>
            <person name="Mondo S."/>
            <person name="Pangilinan J."/>
            <person name="Riley R."/>
            <person name="LaButti K."/>
            <person name="Andreopoulos B."/>
            <person name="Lipzen A."/>
            <person name="Chen C."/>
            <person name="Yan M."/>
            <person name="Daum C."/>
            <person name="Ng V."/>
            <person name="Clum A."/>
            <person name="Steindorff A."/>
            <person name="Ohm R.A."/>
            <person name="Martin F."/>
            <person name="Silar P."/>
            <person name="Natvig D.O."/>
            <person name="Lalanne C."/>
            <person name="Gautier V."/>
            <person name="Ament-Velasquez S.L."/>
            <person name="Kruys A."/>
            <person name="Hutchinson M.I."/>
            <person name="Powell A.J."/>
            <person name="Barry K."/>
            <person name="Miller A.N."/>
            <person name="Grigoriev I.V."/>
            <person name="Debuchy R."/>
            <person name="Gladieux P."/>
            <person name="Hiltunen Thoren M."/>
            <person name="Johannesson H."/>
        </authorList>
    </citation>
    <scope>NUCLEOTIDE SEQUENCE</scope>
    <source>
        <strain evidence="6">PSN309</strain>
    </source>
</reference>
<evidence type="ECO:0000256" key="3">
    <source>
        <dbReference type="ARBA" id="ARBA00044955"/>
    </source>
</evidence>
<keyword evidence="4" id="KW-0732">Signal</keyword>
<dbReference type="PANTHER" id="PTHR34997:SF18">
    <property type="entry name" value="LYSM DOMAIN-CONTAINING PROTEIN"/>
    <property type="match status" value="1"/>
</dbReference>
<dbReference type="Pfam" id="PF01476">
    <property type="entry name" value="LysM"/>
    <property type="match status" value="4"/>
</dbReference>
<dbReference type="AlphaFoldDB" id="A0AAN6WN63"/>
<sequence length="348" mass="36708">MQLTSLAITGLISVASARSLFPRGVECDYEFPADSGDSCVNFAAGWGLSADEFIQINSGVACPNLEAGKLYCVIGRWTPDVSATAPSSQIQSTSATLRTSTVTVPLPSTTASATAAPSNSPTMPGIAPTCDRFHKIVSGGNCEAIAQKNGITVGQLKSRNTEIDTTNSPTMPGIAPTCNRFHKIVSGDNCETMAQKAGITVAHNSPLLPGTAPNCNAFYKIVSGDSCEIIAQKNSITLAQFRSWNTEINAACNNLLLDYYVCVRVPGPSVLPSVTTSAVATPTNTPSPAMPGIVGNCNRFYKVASGDGRDSIAQKAGITVANFKRWNTFINTAFTNLWLDYYVCTRAP</sequence>
<evidence type="ECO:0000256" key="4">
    <source>
        <dbReference type="SAM" id="SignalP"/>
    </source>
</evidence>
<keyword evidence="2" id="KW-0843">Virulence</keyword>
<feature type="domain" description="LysM" evidence="5">
    <location>
        <begin position="29"/>
        <end position="73"/>
    </location>
</feature>
<evidence type="ECO:0000313" key="7">
    <source>
        <dbReference type="Proteomes" id="UP001302126"/>
    </source>
</evidence>
<feature type="domain" description="LysM" evidence="5">
    <location>
        <begin position="299"/>
        <end position="345"/>
    </location>
</feature>
<proteinExistence type="inferred from homology"/>
<dbReference type="PANTHER" id="PTHR34997">
    <property type="entry name" value="AM15"/>
    <property type="match status" value="1"/>
</dbReference>
<dbReference type="EMBL" id="MU864456">
    <property type="protein sequence ID" value="KAK4185238.1"/>
    <property type="molecule type" value="Genomic_DNA"/>
</dbReference>
<evidence type="ECO:0000313" key="6">
    <source>
        <dbReference type="EMBL" id="KAK4185238.1"/>
    </source>
</evidence>
<feature type="domain" description="LysM" evidence="5">
    <location>
        <begin position="217"/>
        <end position="263"/>
    </location>
</feature>
<dbReference type="SMART" id="SM00257">
    <property type="entry name" value="LysM"/>
    <property type="match status" value="3"/>
</dbReference>
<keyword evidence="1" id="KW-0147">Chitin-binding</keyword>
<organism evidence="6 7">
    <name type="scientific">Podospora australis</name>
    <dbReference type="NCBI Taxonomy" id="1536484"/>
    <lineage>
        <taxon>Eukaryota</taxon>
        <taxon>Fungi</taxon>
        <taxon>Dikarya</taxon>
        <taxon>Ascomycota</taxon>
        <taxon>Pezizomycotina</taxon>
        <taxon>Sordariomycetes</taxon>
        <taxon>Sordariomycetidae</taxon>
        <taxon>Sordariales</taxon>
        <taxon>Podosporaceae</taxon>
        <taxon>Podospora</taxon>
    </lineage>
</organism>
<name>A0AAN6WN63_9PEZI</name>